<proteinExistence type="predicted"/>
<dbReference type="InterPro" id="IPR056447">
    <property type="entry name" value="REV3_N"/>
</dbReference>
<dbReference type="PANTHER" id="PTHR45812">
    <property type="entry name" value="DNA POLYMERASE ZETA CATALYTIC SUBUNIT"/>
    <property type="match status" value="1"/>
</dbReference>
<dbReference type="InterPro" id="IPR036397">
    <property type="entry name" value="RNaseH_sf"/>
</dbReference>
<accession>A0A183IDV2</accession>
<sequence>MSAISSADKIFRIRIFKCDYYVGTPVPSFDSVFSLTSGHNLEFVPVVRVFGSTPSGQTCCLHVHGVLPYFYIRSFTPNAPPSLLSKLCVEIDDALRKTGLKLRPGHSFVHGATVCHLVPFYGYHAAEEEFWKLTFCSPSVLKKASDLLQEGRIMDTLASPYELHIPYLLQFMADYGLYGMDMLSVKDPELRISQEFYGPAYTIKFGSRQLNKRGEGWSDGIDQFLTNDLQRQSCCELEADCSERNIVISGPPRGSQASFLQNPGLRFIWQEEMNRRGGVYNQPEELAATRSLAQRFTRFVDILNDIGKKEEEVGQLLRDGSEDSLSNLSDDVLNSPEAVSDVEYAAEDAANDELEHMEMSQQVECLTTEFDEFSDSEIDFEVCQVDGPPGSRSRRKVPLRKFISEDSFDGSQSVSVRKEPLEPESTEKLPVGQITKQDFSVAHDKGPVNPFVATVETQKVLQNTPLNDYYSHTMTSPQVLLKASKSYFEENYNSLTFFTPPQIPPTAAAALALFDSRQKISSKSDAVVQGQNQDSHTVANVSASILSLPSTPGAVVADSFSATSENLAFLPMTGITERNEELTDGMYDPNDCHENNHNPSVAIQSQFDSSPDSAYDHLESATFYIRPKAHFLSTPGESSQIEGPEMCNSMGMLLSNTDLAEVETSDECLHLHVMSMELHAKTRGDLRPDPQYDAIMAIFYAVYSVDFHEQIHCGWLTVDLSSRRKPFQPNMVRVLIFELFKGALVEILGNFFCGKTDERKRKSYFAFWHK</sequence>
<dbReference type="OrthoDB" id="2414538at2759"/>
<evidence type="ECO:0000256" key="1">
    <source>
        <dbReference type="ARBA" id="ARBA00049244"/>
    </source>
</evidence>
<dbReference type="WBParaSite" id="SBAD_0000188401-mRNA-1">
    <property type="protein sequence ID" value="SBAD_0000188401-mRNA-1"/>
    <property type="gene ID" value="SBAD_0000188401"/>
</dbReference>
<dbReference type="Gene3D" id="3.30.420.10">
    <property type="entry name" value="Ribonuclease H-like superfamily/Ribonuclease H"/>
    <property type="match status" value="1"/>
</dbReference>
<dbReference type="GO" id="GO:0042276">
    <property type="term" value="P:error-prone translesion synthesis"/>
    <property type="evidence" value="ECO:0007669"/>
    <property type="project" value="TreeGrafter"/>
</dbReference>
<feature type="domain" description="DNA polymerase zeta catalytic subunit N-terminal" evidence="3">
    <location>
        <begin position="11"/>
        <end position="64"/>
    </location>
</feature>
<organism evidence="6">
    <name type="scientific">Soboliphyme baturini</name>
    <dbReference type="NCBI Taxonomy" id="241478"/>
    <lineage>
        <taxon>Eukaryota</taxon>
        <taxon>Metazoa</taxon>
        <taxon>Ecdysozoa</taxon>
        <taxon>Nematoda</taxon>
        <taxon>Enoplea</taxon>
        <taxon>Dorylaimia</taxon>
        <taxon>Dioctophymatida</taxon>
        <taxon>Dioctophymatoidea</taxon>
        <taxon>Soboliphymatidae</taxon>
        <taxon>Soboliphyme</taxon>
    </lineage>
</organism>
<evidence type="ECO:0000313" key="4">
    <source>
        <dbReference type="EMBL" id="VDO95516.1"/>
    </source>
</evidence>
<dbReference type="GO" id="GO:0003887">
    <property type="term" value="F:DNA-directed DNA polymerase activity"/>
    <property type="evidence" value="ECO:0007669"/>
    <property type="project" value="UniProtKB-EC"/>
</dbReference>
<keyword evidence="5" id="KW-1185">Reference proteome</keyword>
<dbReference type="Pfam" id="PF24055">
    <property type="entry name" value="POL3_N"/>
    <property type="match status" value="1"/>
</dbReference>
<reference evidence="4 5" key="2">
    <citation type="submission" date="2018-11" db="EMBL/GenBank/DDBJ databases">
        <authorList>
            <consortium name="Pathogen Informatics"/>
        </authorList>
    </citation>
    <scope>NUCLEOTIDE SEQUENCE [LARGE SCALE GENOMIC DNA]</scope>
</reference>
<evidence type="ECO:0000259" key="3">
    <source>
        <dbReference type="Pfam" id="PF24065"/>
    </source>
</evidence>
<comment type="catalytic activity">
    <reaction evidence="1">
        <text>DNA(n) + a 2'-deoxyribonucleoside 5'-triphosphate = DNA(n+1) + diphosphate</text>
        <dbReference type="Rhea" id="RHEA:22508"/>
        <dbReference type="Rhea" id="RHEA-COMP:17339"/>
        <dbReference type="Rhea" id="RHEA-COMP:17340"/>
        <dbReference type="ChEBI" id="CHEBI:33019"/>
        <dbReference type="ChEBI" id="CHEBI:61560"/>
        <dbReference type="ChEBI" id="CHEBI:173112"/>
        <dbReference type="EC" id="2.7.7.7"/>
    </reaction>
</comment>
<dbReference type="EMBL" id="UZAM01006956">
    <property type="protein sequence ID" value="VDO95516.1"/>
    <property type="molecule type" value="Genomic_DNA"/>
</dbReference>
<feature type="domain" description="DNA polymerase delta/zeta catalytic subunit N-terminal" evidence="2">
    <location>
        <begin position="65"/>
        <end position="141"/>
    </location>
</feature>
<dbReference type="Gene3D" id="3.30.342.10">
    <property type="entry name" value="DNA Polymerase, chain B, domain 1"/>
    <property type="match status" value="1"/>
</dbReference>
<dbReference type="Proteomes" id="UP000270296">
    <property type="component" value="Unassembled WGS sequence"/>
</dbReference>
<evidence type="ECO:0000259" key="2">
    <source>
        <dbReference type="Pfam" id="PF24055"/>
    </source>
</evidence>
<evidence type="ECO:0000313" key="6">
    <source>
        <dbReference type="WBParaSite" id="SBAD_0000188401-mRNA-1"/>
    </source>
</evidence>
<dbReference type="GO" id="GO:0016035">
    <property type="term" value="C:zeta DNA polymerase complex"/>
    <property type="evidence" value="ECO:0007669"/>
    <property type="project" value="InterPro"/>
</dbReference>
<dbReference type="InterPro" id="IPR056435">
    <property type="entry name" value="DPOD/Z_N"/>
</dbReference>
<dbReference type="InterPro" id="IPR030559">
    <property type="entry name" value="PolZ_Rev3"/>
</dbReference>
<gene>
    <name evidence="4" type="ORF">SBAD_LOCUS1796</name>
</gene>
<evidence type="ECO:0000313" key="5">
    <source>
        <dbReference type="Proteomes" id="UP000270296"/>
    </source>
</evidence>
<reference evidence="6" key="1">
    <citation type="submission" date="2016-06" db="UniProtKB">
        <authorList>
            <consortium name="WormBaseParasite"/>
        </authorList>
    </citation>
    <scope>IDENTIFICATION</scope>
</reference>
<dbReference type="AlphaFoldDB" id="A0A183IDV2"/>
<dbReference type="PANTHER" id="PTHR45812:SF1">
    <property type="entry name" value="DNA POLYMERASE ZETA CATALYTIC SUBUNIT"/>
    <property type="match status" value="1"/>
</dbReference>
<dbReference type="GO" id="GO:0000724">
    <property type="term" value="P:double-strand break repair via homologous recombination"/>
    <property type="evidence" value="ECO:0007669"/>
    <property type="project" value="TreeGrafter"/>
</dbReference>
<protein>
    <submittedName>
        <fullName evidence="6">DNA_pol_B_exo1 domain-containing protein</fullName>
    </submittedName>
</protein>
<dbReference type="Pfam" id="PF24065">
    <property type="entry name" value="REV3_N"/>
    <property type="match status" value="1"/>
</dbReference>
<dbReference type="InterPro" id="IPR012337">
    <property type="entry name" value="RNaseH-like_sf"/>
</dbReference>
<dbReference type="SUPFAM" id="SSF53098">
    <property type="entry name" value="Ribonuclease H-like"/>
    <property type="match status" value="1"/>
</dbReference>
<dbReference type="GO" id="GO:0003676">
    <property type="term" value="F:nucleic acid binding"/>
    <property type="evidence" value="ECO:0007669"/>
    <property type="project" value="InterPro"/>
</dbReference>
<name>A0A183IDV2_9BILA</name>
<dbReference type="GO" id="GO:0005634">
    <property type="term" value="C:nucleus"/>
    <property type="evidence" value="ECO:0007669"/>
    <property type="project" value="TreeGrafter"/>
</dbReference>